<organism evidence="2 3">
    <name type="scientific">Claviceps pazoutovae</name>
    <dbReference type="NCBI Taxonomy" id="1649127"/>
    <lineage>
        <taxon>Eukaryota</taxon>
        <taxon>Fungi</taxon>
        <taxon>Dikarya</taxon>
        <taxon>Ascomycota</taxon>
        <taxon>Pezizomycotina</taxon>
        <taxon>Sordariomycetes</taxon>
        <taxon>Hypocreomycetidae</taxon>
        <taxon>Hypocreales</taxon>
        <taxon>Clavicipitaceae</taxon>
        <taxon>Claviceps</taxon>
    </lineage>
</organism>
<reference evidence="2 3" key="1">
    <citation type="journal article" date="2020" name="bioRxiv">
        <title>Whole genome comparisons of ergot fungi reveals the divergence and evolution of species within the genus Claviceps are the result of varying mechanisms driving genome evolution and host range expansion.</title>
        <authorList>
            <person name="Wyka S.A."/>
            <person name="Mondo S.J."/>
            <person name="Liu M."/>
            <person name="Dettman J."/>
            <person name="Nalam V."/>
            <person name="Broders K.D."/>
        </authorList>
    </citation>
    <scope>NUCLEOTIDE SEQUENCE [LARGE SCALE GENOMIC DNA]</scope>
    <source>
        <strain evidence="2 3">CCC 1485</strain>
    </source>
</reference>
<dbReference type="AlphaFoldDB" id="A0A9P7M1F0"/>
<dbReference type="Proteomes" id="UP000706124">
    <property type="component" value="Unassembled WGS sequence"/>
</dbReference>
<name>A0A9P7M1F0_9HYPO</name>
<comment type="caution">
    <text evidence="2">The sequence shown here is derived from an EMBL/GenBank/DDBJ whole genome shotgun (WGS) entry which is preliminary data.</text>
</comment>
<gene>
    <name evidence="2" type="ORF">E4U60_007974</name>
</gene>
<proteinExistence type="predicted"/>
<protein>
    <submittedName>
        <fullName evidence="2">Uncharacterized protein</fullName>
    </submittedName>
</protein>
<feature type="region of interest" description="Disordered" evidence="1">
    <location>
        <begin position="209"/>
        <end position="290"/>
    </location>
</feature>
<feature type="non-terminal residue" evidence="2">
    <location>
        <position position="290"/>
    </location>
</feature>
<accession>A0A9P7M1F0</accession>
<keyword evidence="3" id="KW-1185">Reference proteome</keyword>
<dbReference type="EMBL" id="SRPO01000990">
    <property type="protein sequence ID" value="KAG5927647.1"/>
    <property type="molecule type" value="Genomic_DNA"/>
</dbReference>
<feature type="compositionally biased region" description="Pro residues" evidence="1">
    <location>
        <begin position="226"/>
        <end position="240"/>
    </location>
</feature>
<dbReference type="OrthoDB" id="10594693at2759"/>
<evidence type="ECO:0000313" key="2">
    <source>
        <dbReference type="EMBL" id="KAG5927647.1"/>
    </source>
</evidence>
<sequence>LWKDLTLHHKRQLPEMERTPPGRPSHIDTLQSEIFDRLKQLPKSKQRRIADKIKRGPTSMIKLHEDISTFRKYGTLTWHRVEDEPPADPNTATEEQLNNRILFYLNEYLVYGTEGKILQRRFCEDFEGWTTTTWLKVAKSLRTRLKTELEYRGLTLNKQCKENSDKLADIIARGYETSGETDWGSITSDDPKTPVEKGKQPVYNIAGPAPKTISDHGASADAPTHVPTPAPVPAPAPVPTFPQGHIQAPAQAPTQMYAPAPTQTHAPIPPHSTENAPQGYHALSTPPPRL</sequence>
<evidence type="ECO:0000256" key="1">
    <source>
        <dbReference type="SAM" id="MobiDB-lite"/>
    </source>
</evidence>
<evidence type="ECO:0000313" key="3">
    <source>
        <dbReference type="Proteomes" id="UP000706124"/>
    </source>
</evidence>